<protein>
    <submittedName>
        <fullName evidence="2">DUF535 domain-containing protein</fullName>
    </submittedName>
</protein>
<dbReference type="Proteomes" id="UP000316781">
    <property type="component" value="Unassembled WGS sequence"/>
</dbReference>
<organism evidence="2 3">
    <name type="scientific">Methylosinus sporium</name>
    <dbReference type="NCBI Taxonomy" id="428"/>
    <lineage>
        <taxon>Bacteria</taxon>
        <taxon>Pseudomonadati</taxon>
        <taxon>Pseudomonadota</taxon>
        <taxon>Alphaproteobacteria</taxon>
        <taxon>Hyphomicrobiales</taxon>
        <taxon>Methylocystaceae</taxon>
        <taxon>Methylosinus</taxon>
    </lineage>
</organism>
<dbReference type="GO" id="GO:0006974">
    <property type="term" value="P:DNA damage response"/>
    <property type="evidence" value="ECO:0007669"/>
    <property type="project" value="TreeGrafter"/>
</dbReference>
<dbReference type="EMBL" id="VJMF01000071">
    <property type="protein sequence ID" value="TRL30421.1"/>
    <property type="molecule type" value="Genomic_DNA"/>
</dbReference>
<comment type="caution">
    <text evidence="2">The sequence shown here is derived from an EMBL/GenBank/DDBJ whole genome shotgun (WGS) entry which is preliminary data.</text>
</comment>
<evidence type="ECO:0000313" key="3">
    <source>
        <dbReference type="Proteomes" id="UP000316781"/>
    </source>
</evidence>
<name>A0A549SLC8_METSR</name>
<dbReference type="AlphaFoldDB" id="A0A549SLC8"/>
<evidence type="ECO:0000256" key="1">
    <source>
        <dbReference type="SAM" id="MobiDB-lite"/>
    </source>
</evidence>
<dbReference type="PANTHER" id="PTHR38785:SF1">
    <property type="entry name" value="HOMOLOG OF VIRK"/>
    <property type="match status" value="1"/>
</dbReference>
<gene>
    <name evidence="2" type="ORF">FM996_16755</name>
</gene>
<accession>A0A549SLC8</accession>
<feature type="compositionally biased region" description="Low complexity" evidence="1">
    <location>
        <begin position="354"/>
        <end position="366"/>
    </location>
</feature>
<reference evidence="2 3" key="1">
    <citation type="submission" date="2019-07" db="EMBL/GenBank/DDBJ databases">
        <title>Ln-dependent methylotrophs.</title>
        <authorList>
            <person name="Tani A."/>
        </authorList>
    </citation>
    <scope>NUCLEOTIDE SEQUENCE [LARGE SCALE GENOMIC DNA]</scope>
    <source>
        <strain evidence="2 3">SM89A</strain>
    </source>
</reference>
<sequence length="366" mass="41022">MSPPQTRTHEDSRIEQSICSRIAIVIKYLTAITSREGIIYSIIYLYKLAPHIKQLSSWMLYVYSVSDRDDKLHNINLAIKPLSSYAVYGLPVSKRISFLQSHFNYITRCAPFLLEVSRSEAELELGCLHGKRGETYRLTLEPAGYCGKEGELSLTLSDGADGLEFAKLTCLFIQDDEGGPVLLIGGLQGPSSHCGPDAKARIVAATRSLSGLRPKMAVFLTACALARSLGADSMLAVSNKTHSINADAWWQRRKMRADYDAFWSERGGTPHALGFRLSTTSPPRSQCERRNEHRKQIESSVDRLFRHSPQWRKPGDERVSESQMNGEFKAGSPTVDHSPSVDRTRSFGQEVELSWSPTPSSRRWRQ</sequence>
<dbReference type="InterPro" id="IPR007488">
    <property type="entry name" value="DUF535"/>
</dbReference>
<dbReference type="PANTHER" id="PTHR38785">
    <property type="entry name" value="HOMOLOG OF VIRK"/>
    <property type="match status" value="1"/>
</dbReference>
<dbReference type="Pfam" id="PF04393">
    <property type="entry name" value="DUF535"/>
    <property type="match status" value="1"/>
</dbReference>
<dbReference type="RefSeq" id="WP_142863973.1">
    <property type="nucleotide sequence ID" value="NZ_VJMF01000071.1"/>
</dbReference>
<feature type="compositionally biased region" description="Basic and acidic residues" evidence="1">
    <location>
        <begin position="286"/>
        <end position="305"/>
    </location>
</feature>
<evidence type="ECO:0000313" key="2">
    <source>
        <dbReference type="EMBL" id="TRL30421.1"/>
    </source>
</evidence>
<proteinExistence type="predicted"/>
<feature type="region of interest" description="Disordered" evidence="1">
    <location>
        <begin position="273"/>
        <end position="366"/>
    </location>
</feature>